<protein>
    <submittedName>
        <fullName evidence="2">PorT family protein</fullName>
    </submittedName>
</protein>
<reference evidence="2 3" key="1">
    <citation type="submission" date="2022-07" db="EMBL/GenBank/DDBJ databases">
        <title>Mucilaginibacter sp. JC4.</title>
        <authorList>
            <person name="Le V."/>
            <person name="Ko S.-R."/>
            <person name="Ahn C.-Y."/>
            <person name="Oh H.-M."/>
        </authorList>
    </citation>
    <scope>NUCLEOTIDE SEQUENCE [LARGE SCALE GENOMIC DNA]</scope>
    <source>
        <strain evidence="2 3">JC4</strain>
    </source>
</reference>
<accession>A0ABT1TAB0</accession>
<name>A0ABT1TAB0_9SPHI</name>
<dbReference type="Proteomes" id="UP001204376">
    <property type="component" value="Unassembled WGS sequence"/>
</dbReference>
<organism evidence="2 3">
    <name type="scientific">Mucilaginibacter aquariorum</name>
    <dbReference type="NCBI Taxonomy" id="2967225"/>
    <lineage>
        <taxon>Bacteria</taxon>
        <taxon>Pseudomonadati</taxon>
        <taxon>Bacteroidota</taxon>
        <taxon>Sphingobacteriia</taxon>
        <taxon>Sphingobacteriales</taxon>
        <taxon>Sphingobacteriaceae</taxon>
        <taxon>Mucilaginibacter</taxon>
    </lineage>
</organism>
<evidence type="ECO:0000313" key="3">
    <source>
        <dbReference type="Proteomes" id="UP001204376"/>
    </source>
</evidence>
<dbReference type="RefSeq" id="WP_256541740.1">
    <property type="nucleotide sequence ID" value="NZ_JANHOH010000017.1"/>
</dbReference>
<comment type="caution">
    <text evidence="2">The sequence shown here is derived from an EMBL/GenBank/DDBJ whole genome shotgun (WGS) entry which is preliminary data.</text>
</comment>
<evidence type="ECO:0000313" key="2">
    <source>
        <dbReference type="EMBL" id="MCQ6961574.1"/>
    </source>
</evidence>
<keyword evidence="3" id="KW-1185">Reference proteome</keyword>
<feature type="domain" description="Outer membrane protein beta-barrel" evidence="1">
    <location>
        <begin position="22"/>
        <end position="227"/>
    </location>
</feature>
<dbReference type="InterPro" id="IPR025665">
    <property type="entry name" value="Beta-barrel_OMP_2"/>
</dbReference>
<evidence type="ECO:0000259" key="1">
    <source>
        <dbReference type="Pfam" id="PF13568"/>
    </source>
</evidence>
<gene>
    <name evidence="2" type="ORF">NPE20_26615</name>
</gene>
<sequence length="253" mass="26855">MKKLIGLFVIVFCSGLVRGQVVAIGIRGGISIPNLTAGSGDANPINTGYSSRLGTEAALFAEWKSTERFSVEAMIEYSAQGGKKNGLQALNTPPEIVAMYPAGQAPAYLYADYKSEARLNYLLLPVLAKFTWKVGNTPFHVYVGAGPFACILVSASQVTGGQSPFYADPAGQQPLPGGSQSFDHTQNIRKELHRFNAGAEGLAGIAYRCGKSAVFMEGGGNYGFLNIQKNSQNGKNNTGAGMVALGYSYQFCK</sequence>
<proteinExistence type="predicted"/>
<dbReference type="Pfam" id="PF13568">
    <property type="entry name" value="OMP_b-brl_2"/>
    <property type="match status" value="1"/>
</dbReference>
<dbReference type="EMBL" id="JANHOH010000017">
    <property type="protein sequence ID" value="MCQ6961574.1"/>
    <property type="molecule type" value="Genomic_DNA"/>
</dbReference>